<sequence length="104" mass="11383">MTGDIVIASFRICYFTNAPSAQLDAFAVKCAIEENIVQQFGKSGEGFQFSIVDFSEDSQTGFLQALRKDHRKILACAVLINEIDSTSCCIRILKVGSNVKELSA</sequence>
<dbReference type="Proteomes" id="UP000192578">
    <property type="component" value="Unassembled WGS sequence"/>
</dbReference>
<keyword evidence="4" id="KW-1185">Reference proteome</keyword>
<evidence type="ECO:0000256" key="2">
    <source>
        <dbReference type="ARBA" id="ARBA00022694"/>
    </source>
</evidence>
<dbReference type="Pfam" id="PF01900">
    <property type="entry name" value="RNase_P_Rpp14"/>
    <property type="match status" value="1"/>
</dbReference>
<dbReference type="Gene3D" id="3.30.70.3250">
    <property type="entry name" value="Ribonuclease P, Pop5 subunit"/>
    <property type="match status" value="1"/>
</dbReference>
<accession>A0A1W0X9R0</accession>
<keyword evidence="2" id="KW-0819">tRNA processing</keyword>
<comment type="similarity">
    <text evidence="1">Belongs to the eukaryotic/archaeal RNase P protein component 2 family.</text>
</comment>
<name>A0A1W0X9R0_HYPEX</name>
<dbReference type="GO" id="GO:0001682">
    <property type="term" value="P:tRNA 5'-leader removal"/>
    <property type="evidence" value="ECO:0007669"/>
    <property type="project" value="InterPro"/>
</dbReference>
<dbReference type="InterPro" id="IPR038085">
    <property type="entry name" value="Rnp2-like_sf"/>
</dbReference>
<evidence type="ECO:0000313" key="3">
    <source>
        <dbReference type="EMBL" id="OQV24275.1"/>
    </source>
</evidence>
<proteinExistence type="inferred from homology"/>
<dbReference type="GO" id="GO:0005730">
    <property type="term" value="C:nucleolus"/>
    <property type="evidence" value="ECO:0007669"/>
    <property type="project" value="TreeGrafter"/>
</dbReference>
<dbReference type="GO" id="GO:0033204">
    <property type="term" value="F:ribonuclease P RNA binding"/>
    <property type="evidence" value="ECO:0007669"/>
    <property type="project" value="TreeGrafter"/>
</dbReference>
<dbReference type="OrthoDB" id="10516049at2759"/>
<dbReference type="PANTHER" id="PTHR15441">
    <property type="entry name" value="RIBONUCLEASE P PROTEIN SUBUNIT P14"/>
    <property type="match status" value="1"/>
</dbReference>
<dbReference type="GO" id="GO:0030681">
    <property type="term" value="C:multimeric ribonuclease P complex"/>
    <property type="evidence" value="ECO:0007669"/>
    <property type="project" value="TreeGrafter"/>
</dbReference>
<dbReference type="AlphaFoldDB" id="A0A1W0X9R0"/>
<gene>
    <name evidence="3" type="ORF">BV898_01816</name>
</gene>
<evidence type="ECO:0000256" key="1">
    <source>
        <dbReference type="ARBA" id="ARBA00010800"/>
    </source>
</evidence>
<reference evidence="4" key="1">
    <citation type="submission" date="2017-01" db="EMBL/GenBank/DDBJ databases">
        <title>Comparative genomics of anhydrobiosis in the tardigrade Hypsibius dujardini.</title>
        <authorList>
            <person name="Yoshida Y."/>
            <person name="Koutsovoulos G."/>
            <person name="Laetsch D."/>
            <person name="Stevens L."/>
            <person name="Kumar S."/>
            <person name="Horikawa D."/>
            <person name="Ishino K."/>
            <person name="Komine S."/>
            <person name="Tomita M."/>
            <person name="Blaxter M."/>
            <person name="Arakawa K."/>
        </authorList>
    </citation>
    <scope>NUCLEOTIDE SEQUENCE [LARGE SCALE GENOMIC DNA]</scope>
    <source>
        <strain evidence="4">Z151</strain>
    </source>
</reference>
<protein>
    <submittedName>
        <fullName evidence="3">Uncharacterized protein</fullName>
    </submittedName>
</protein>
<comment type="caution">
    <text evidence="3">The sequence shown here is derived from an EMBL/GenBank/DDBJ whole genome shotgun (WGS) entry which is preliminary data.</text>
</comment>
<dbReference type="EMBL" id="MTYJ01000007">
    <property type="protein sequence ID" value="OQV24275.1"/>
    <property type="molecule type" value="Genomic_DNA"/>
</dbReference>
<dbReference type="InterPro" id="IPR002759">
    <property type="entry name" value="Pop5/Rpp14/Rnp2-like"/>
</dbReference>
<organism evidence="3 4">
    <name type="scientific">Hypsibius exemplaris</name>
    <name type="common">Freshwater tardigrade</name>
    <dbReference type="NCBI Taxonomy" id="2072580"/>
    <lineage>
        <taxon>Eukaryota</taxon>
        <taxon>Metazoa</taxon>
        <taxon>Ecdysozoa</taxon>
        <taxon>Tardigrada</taxon>
        <taxon>Eutardigrada</taxon>
        <taxon>Parachela</taxon>
        <taxon>Hypsibioidea</taxon>
        <taxon>Hypsibiidae</taxon>
        <taxon>Hypsibius</taxon>
    </lineage>
</organism>
<evidence type="ECO:0000313" key="4">
    <source>
        <dbReference type="Proteomes" id="UP000192578"/>
    </source>
</evidence>
<dbReference type="SUPFAM" id="SSF160350">
    <property type="entry name" value="Rnp2-like"/>
    <property type="match status" value="1"/>
</dbReference>
<dbReference type="PANTHER" id="PTHR15441:SF2">
    <property type="entry name" value="RIBONUCLEASE P_MRP PROTEIN SUBUNIT POP5"/>
    <property type="match status" value="1"/>
</dbReference>